<dbReference type="Proteomes" id="UP001165363">
    <property type="component" value="Unassembled WGS sequence"/>
</dbReference>
<dbReference type="RefSeq" id="WP_249846890.1">
    <property type="nucleotide sequence ID" value="NZ_JAMGBD010000001.1"/>
</dbReference>
<accession>A0ABT0RJZ7</accession>
<organism evidence="1 2">
    <name type="scientific">Sphingomonas alba</name>
    <dbReference type="NCBI Taxonomy" id="2908208"/>
    <lineage>
        <taxon>Bacteria</taxon>
        <taxon>Pseudomonadati</taxon>
        <taxon>Pseudomonadota</taxon>
        <taxon>Alphaproteobacteria</taxon>
        <taxon>Sphingomonadales</taxon>
        <taxon>Sphingomonadaceae</taxon>
        <taxon>Sphingomonas</taxon>
    </lineage>
</organism>
<protein>
    <submittedName>
        <fullName evidence="1">Uncharacterized protein</fullName>
    </submittedName>
</protein>
<evidence type="ECO:0000313" key="2">
    <source>
        <dbReference type="Proteomes" id="UP001165363"/>
    </source>
</evidence>
<reference evidence="1" key="1">
    <citation type="submission" date="2022-05" db="EMBL/GenBank/DDBJ databases">
        <authorList>
            <person name="Jo J.-H."/>
            <person name="Im W.-T."/>
        </authorList>
    </citation>
    <scope>NUCLEOTIDE SEQUENCE</scope>
    <source>
        <strain evidence="1">SE158</strain>
    </source>
</reference>
<dbReference type="EMBL" id="JAMGBD010000001">
    <property type="protein sequence ID" value="MCL6682952.1"/>
    <property type="molecule type" value="Genomic_DNA"/>
</dbReference>
<proteinExistence type="predicted"/>
<name>A0ABT0RJZ7_9SPHN</name>
<sequence length="54" mass="5996">MPEVVKQLRARAASYRQLAQTALTEEGRKVFAQLADSYERAAEERSQGLDGKNG</sequence>
<evidence type="ECO:0000313" key="1">
    <source>
        <dbReference type="EMBL" id="MCL6682952.1"/>
    </source>
</evidence>
<keyword evidence="2" id="KW-1185">Reference proteome</keyword>
<comment type="caution">
    <text evidence="1">The sequence shown here is derived from an EMBL/GenBank/DDBJ whole genome shotgun (WGS) entry which is preliminary data.</text>
</comment>
<gene>
    <name evidence="1" type="ORF">LZ536_03415</name>
</gene>